<dbReference type="InterPro" id="IPR005650">
    <property type="entry name" value="BlaI_family"/>
</dbReference>
<accession>A0A1E5GMW3</accession>
<dbReference type="GO" id="GO:0045892">
    <property type="term" value="P:negative regulation of DNA-templated transcription"/>
    <property type="evidence" value="ECO:0007669"/>
    <property type="project" value="InterPro"/>
</dbReference>
<evidence type="ECO:0000256" key="4">
    <source>
        <dbReference type="ARBA" id="ARBA00023163"/>
    </source>
</evidence>
<dbReference type="AlphaFoldDB" id="A0A1E5GMW3"/>
<evidence type="ECO:0000256" key="1">
    <source>
        <dbReference type="ARBA" id="ARBA00011046"/>
    </source>
</evidence>
<protein>
    <submittedName>
        <fullName evidence="5">Transcriptional regulator</fullName>
    </submittedName>
</protein>
<dbReference type="STRING" id="903984.BCR21_02850"/>
<organism evidence="5 6">
    <name type="scientific">Enterococcus ureasiticus</name>
    <dbReference type="NCBI Taxonomy" id="903984"/>
    <lineage>
        <taxon>Bacteria</taxon>
        <taxon>Bacillati</taxon>
        <taxon>Bacillota</taxon>
        <taxon>Bacilli</taxon>
        <taxon>Lactobacillales</taxon>
        <taxon>Enterococcaceae</taxon>
        <taxon>Enterococcus</taxon>
    </lineage>
</organism>
<dbReference type="Proteomes" id="UP000094068">
    <property type="component" value="Unassembled WGS sequence"/>
</dbReference>
<gene>
    <name evidence="5" type="ORF">BCR21_02850</name>
</gene>
<sequence>MTLKISDSELEILRIIWAHNGRMMFSEIVEELHAKNFEWKNNTILTFLARLTEKKVLEVQKKGRRNEYIALLTEKDYVEQETKEFVGKVYEGEVKGLIATLVENELISNKEIEELKEYWEKNKE</sequence>
<dbReference type="RefSeq" id="WP_069644997.1">
    <property type="nucleotide sequence ID" value="NZ_MIJZ01000001.1"/>
</dbReference>
<keyword evidence="4" id="KW-0804">Transcription</keyword>
<dbReference type="EMBL" id="MIJZ01000001">
    <property type="protein sequence ID" value="OEG13945.1"/>
    <property type="molecule type" value="Genomic_DNA"/>
</dbReference>
<evidence type="ECO:0000256" key="2">
    <source>
        <dbReference type="ARBA" id="ARBA00023015"/>
    </source>
</evidence>
<dbReference type="PIRSF" id="PIRSF019455">
    <property type="entry name" value="CopR_AtkY"/>
    <property type="match status" value="1"/>
</dbReference>
<name>A0A1E5GMW3_9ENTE</name>
<evidence type="ECO:0000256" key="3">
    <source>
        <dbReference type="ARBA" id="ARBA00023125"/>
    </source>
</evidence>
<dbReference type="Pfam" id="PF03965">
    <property type="entry name" value="Penicillinase_R"/>
    <property type="match status" value="1"/>
</dbReference>
<keyword evidence="2" id="KW-0805">Transcription regulation</keyword>
<proteinExistence type="inferred from homology"/>
<comment type="similarity">
    <text evidence="1">Belongs to the BlaI transcriptional regulatory family.</text>
</comment>
<keyword evidence="6" id="KW-1185">Reference proteome</keyword>
<dbReference type="InterPro" id="IPR036390">
    <property type="entry name" value="WH_DNA-bd_sf"/>
</dbReference>
<dbReference type="SUPFAM" id="SSF46785">
    <property type="entry name" value="Winged helix' DNA-binding domain"/>
    <property type="match status" value="1"/>
</dbReference>
<dbReference type="GO" id="GO:0003677">
    <property type="term" value="F:DNA binding"/>
    <property type="evidence" value="ECO:0007669"/>
    <property type="project" value="UniProtKB-KW"/>
</dbReference>
<reference evidence="6" key="1">
    <citation type="submission" date="2016-09" db="EMBL/GenBank/DDBJ databases">
        <authorList>
            <person name="Gulvik C.A."/>
        </authorList>
    </citation>
    <scope>NUCLEOTIDE SEQUENCE [LARGE SCALE GENOMIC DNA]</scope>
    <source>
        <strain evidence="6">DSM 23328</strain>
    </source>
</reference>
<dbReference type="Gene3D" id="1.10.4040.10">
    <property type="entry name" value="Penicillinase repressor domain"/>
    <property type="match status" value="1"/>
</dbReference>
<evidence type="ECO:0000313" key="5">
    <source>
        <dbReference type="EMBL" id="OEG13945.1"/>
    </source>
</evidence>
<dbReference type="Gene3D" id="1.10.10.10">
    <property type="entry name" value="Winged helix-like DNA-binding domain superfamily/Winged helix DNA-binding domain"/>
    <property type="match status" value="1"/>
</dbReference>
<keyword evidence="3" id="KW-0238">DNA-binding</keyword>
<evidence type="ECO:0000313" key="6">
    <source>
        <dbReference type="Proteomes" id="UP000094068"/>
    </source>
</evidence>
<dbReference type="InterPro" id="IPR036388">
    <property type="entry name" value="WH-like_DNA-bd_sf"/>
</dbReference>
<comment type="caution">
    <text evidence="5">The sequence shown here is derived from an EMBL/GenBank/DDBJ whole genome shotgun (WGS) entry which is preliminary data.</text>
</comment>